<feature type="compositionally biased region" description="Low complexity" evidence="3">
    <location>
        <begin position="668"/>
        <end position="681"/>
    </location>
</feature>
<dbReference type="Gene3D" id="3.40.50.11210">
    <property type="entry name" value="Rap/Ran-GAP"/>
    <property type="match status" value="1"/>
</dbReference>
<sequence length="878" mass="99243">MVPQSPTTTKTSLVHQSSLEKTHLRKAHHDTPQTANVKGATENLFELLERCQSQRLDDQRCQLPSYFSQRSSHLWRDMMGVLRRKDSTSNVALANVINNNRISCPTGSVTASNRSPSISILRNHRYYYSETSRDTHHEHYEAHSYGTNHHHHHSTFQPQPAAVYSRHSINTPINSPPMSPGINHYNSQHQYQSTSTKLLLEQILNSTRNIEKLPMIVKPPHGGYWIDCGQIDDEDEVDANDNNNNGKYDAAATNEDDEYDENQMEIKIETNDLARCYRQHFYQREHSNLIGFDETHGPVLMSIKSESIANQSHLRILLRLKSGTMHEIIPTSCLDDNATPVKISRLLNDQLQVDSFTPIICPLASNLIAAYDEHQLVVNFKFGVLYQKYGQTVEEELFGNNETSAEFEEFLNLLGEKIKLKDHKGYRGGLDIQNGHTGDVAIYEVFEDREIMFHVSTMLPFTNGDPQQLQRKRHIGNDIVAIVFQEKNTPFSPDMIASHFLHAFIVIQPHSRKSYKISVAARDGVPFFGPALPRHGIISKRNVKRFLLTKLINAENACYKAEKFAKLEYRTRSSLLENLVEDLKEKTKNFLGNEMQGVPDSPAKDTNTKSENPGSASRFIDTVKKALISRVRSQSTADGSGISTLPNGKKHQNQISFENDPNINRTPSSKSSSNFSSSSSSMATLEKKSPGTANKLLHQQSLPTPQVHQQHHQLQQQLSQPMVQNSNNNNKNLSNGESMQVSTEQQSDNSSLYSVELETLNDGEHRYNDSDPGFGSMSSSEQAQMCNLRQQQEAHQKEIDDLKQEITKLKCDKLDLLRQNVTCQRDIKRLREHELSLQGDLSAASMEIMRLRELIQDLSATSTSNVTANGKSNTTTML</sequence>
<evidence type="ECO:0000259" key="4">
    <source>
        <dbReference type="PROSITE" id="PS50085"/>
    </source>
</evidence>
<dbReference type="EMBL" id="JADBJN010000001">
    <property type="protein sequence ID" value="KAG5684108.1"/>
    <property type="molecule type" value="Genomic_DNA"/>
</dbReference>
<evidence type="ECO:0000256" key="3">
    <source>
        <dbReference type="SAM" id="MobiDB-lite"/>
    </source>
</evidence>
<feature type="region of interest" description="Disordered" evidence="3">
    <location>
        <begin position="723"/>
        <end position="751"/>
    </location>
</feature>
<dbReference type="GO" id="GO:0005096">
    <property type="term" value="F:GTPase activator activity"/>
    <property type="evidence" value="ECO:0007669"/>
    <property type="project" value="UniProtKB-KW"/>
</dbReference>
<dbReference type="Pfam" id="PF02145">
    <property type="entry name" value="Rap_GAP"/>
    <property type="match status" value="1"/>
</dbReference>
<gene>
    <name evidence="5" type="ORF">PVAND_013354</name>
</gene>
<dbReference type="Gene3D" id="1.25.40.10">
    <property type="entry name" value="Tetratricopeptide repeat domain"/>
    <property type="match status" value="1"/>
</dbReference>
<evidence type="ECO:0000256" key="2">
    <source>
        <dbReference type="SAM" id="Coils"/>
    </source>
</evidence>
<dbReference type="SUPFAM" id="SSF111347">
    <property type="entry name" value="Rap/Ran-GAP"/>
    <property type="match status" value="1"/>
</dbReference>
<reference evidence="5" key="1">
    <citation type="submission" date="2021-03" db="EMBL/GenBank/DDBJ databases">
        <title>Chromosome level genome of the anhydrobiotic midge Polypedilum vanderplanki.</title>
        <authorList>
            <person name="Yoshida Y."/>
            <person name="Kikawada T."/>
            <person name="Gusev O."/>
        </authorList>
    </citation>
    <scope>NUCLEOTIDE SEQUENCE</scope>
    <source>
        <strain evidence="5">NIAS01</strain>
        <tissue evidence="5">Whole body or cell culture</tissue>
    </source>
</reference>
<dbReference type="InterPro" id="IPR035974">
    <property type="entry name" value="Rap/Ran-GAP_sf"/>
</dbReference>
<dbReference type="OrthoDB" id="2499658at2759"/>
<dbReference type="Gene3D" id="6.10.140.210">
    <property type="match status" value="1"/>
</dbReference>
<protein>
    <recommendedName>
        <fullName evidence="4">Rap-GAP domain-containing protein</fullName>
    </recommendedName>
</protein>
<dbReference type="InterPro" id="IPR011990">
    <property type="entry name" value="TPR-like_helical_dom_sf"/>
</dbReference>
<dbReference type="PROSITE" id="PS50085">
    <property type="entry name" value="RAPGAP"/>
    <property type="match status" value="1"/>
</dbReference>
<keyword evidence="6" id="KW-1185">Reference proteome</keyword>
<dbReference type="Proteomes" id="UP001107558">
    <property type="component" value="Chromosome 1"/>
</dbReference>
<evidence type="ECO:0000256" key="1">
    <source>
        <dbReference type="ARBA" id="ARBA00022468"/>
    </source>
</evidence>
<dbReference type="InterPro" id="IPR003109">
    <property type="entry name" value="GoLoco_motif"/>
</dbReference>
<feature type="compositionally biased region" description="Low complexity" evidence="3">
    <location>
        <begin position="723"/>
        <end position="735"/>
    </location>
</feature>
<feature type="region of interest" description="Disordered" evidence="3">
    <location>
        <begin position="590"/>
        <end position="619"/>
    </location>
</feature>
<dbReference type="PANTHER" id="PTHR15711">
    <property type="entry name" value="RAP GTPASE-ACTIVATING PROTEIN"/>
    <property type="match status" value="1"/>
</dbReference>
<feature type="compositionally biased region" description="Polar residues" evidence="3">
    <location>
        <begin position="631"/>
        <end position="646"/>
    </location>
</feature>
<proteinExistence type="predicted"/>
<dbReference type="Pfam" id="PF21022">
    <property type="entry name" value="Rap-GAP_dimer"/>
    <property type="match status" value="1"/>
</dbReference>
<accession>A0A9J6CQE7</accession>
<dbReference type="Pfam" id="PF02188">
    <property type="entry name" value="GoLoco"/>
    <property type="match status" value="1"/>
</dbReference>
<feature type="compositionally biased region" description="Polar residues" evidence="3">
    <location>
        <begin position="736"/>
        <end position="751"/>
    </location>
</feature>
<keyword evidence="2" id="KW-0175">Coiled coil</keyword>
<feature type="coiled-coil region" evidence="2">
    <location>
        <begin position="785"/>
        <end position="861"/>
    </location>
</feature>
<dbReference type="FunFam" id="3.40.50.11210:FF:000001">
    <property type="entry name" value="Ral GTPase-activating protein subunit alpha-1 isoform 1"/>
    <property type="match status" value="1"/>
</dbReference>
<keyword evidence="1" id="KW-0343">GTPase activation</keyword>
<feature type="domain" description="Rap-GAP" evidence="4">
    <location>
        <begin position="368"/>
        <end position="579"/>
    </location>
</feature>
<dbReference type="SMART" id="SM00390">
    <property type="entry name" value="GoLoco"/>
    <property type="match status" value="1"/>
</dbReference>
<comment type="caution">
    <text evidence="5">The sequence shown here is derived from an EMBL/GenBank/DDBJ whole genome shotgun (WGS) entry which is preliminary data.</text>
</comment>
<evidence type="ECO:0000313" key="5">
    <source>
        <dbReference type="EMBL" id="KAG5684108.1"/>
    </source>
</evidence>
<dbReference type="GO" id="GO:0005737">
    <property type="term" value="C:cytoplasm"/>
    <property type="evidence" value="ECO:0007669"/>
    <property type="project" value="TreeGrafter"/>
</dbReference>
<dbReference type="GO" id="GO:0051056">
    <property type="term" value="P:regulation of small GTPase mediated signal transduction"/>
    <property type="evidence" value="ECO:0007669"/>
    <property type="project" value="InterPro"/>
</dbReference>
<name>A0A9J6CQE7_POLVA</name>
<dbReference type="PROSITE" id="PS50877">
    <property type="entry name" value="GOLOCO"/>
    <property type="match status" value="1"/>
</dbReference>
<feature type="region of interest" description="Disordered" evidence="3">
    <location>
        <begin position="631"/>
        <end position="689"/>
    </location>
</feature>
<organism evidence="5 6">
    <name type="scientific">Polypedilum vanderplanki</name>
    <name type="common">Sleeping chironomid midge</name>
    <dbReference type="NCBI Taxonomy" id="319348"/>
    <lineage>
        <taxon>Eukaryota</taxon>
        <taxon>Metazoa</taxon>
        <taxon>Ecdysozoa</taxon>
        <taxon>Arthropoda</taxon>
        <taxon>Hexapoda</taxon>
        <taxon>Insecta</taxon>
        <taxon>Pterygota</taxon>
        <taxon>Neoptera</taxon>
        <taxon>Endopterygota</taxon>
        <taxon>Diptera</taxon>
        <taxon>Nematocera</taxon>
        <taxon>Chironomoidea</taxon>
        <taxon>Chironomidae</taxon>
        <taxon>Chironominae</taxon>
        <taxon>Polypedilum</taxon>
        <taxon>Polypedilum</taxon>
    </lineage>
</organism>
<dbReference type="InterPro" id="IPR000331">
    <property type="entry name" value="Rap/Ran_GAP_dom"/>
</dbReference>
<dbReference type="InterPro" id="IPR050989">
    <property type="entry name" value="Rap1_Ran_GAP"/>
</dbReference>
<evidence type="ECO:0000313" key="6">
    <source>
        <dbReference type="Proteomes" id="UP001107558"/>
    </source>
</evidence>
<dbReference type="PANTHER" id="PTHR15711:SF32">
    <property type="entry name" value="RAP GTPASE ACTIVATING PROTEIN 1, ISOFORM H"/>
    <property type="match status" value="1"/>
</dbReference>
<feature type="compositionally biased region" description="Polar residues" evidence="3">
    <location>
        <begin position="653"/>
        <end position="667"/>
    </location>
</feature>
<dbReference type="AlphaFoldDB" id="A0A9J6CQE7"/>